<gene>
    <name evidence="6" type="ORF">SASPL_121751</name>
</gene>
<comment type="similarity">
    <text evidence="1 4">Belongs to the iron/ascorbate-dependent oxidoreductase family.</text>
</comment>
<reference evidence="6" key="2">
    <citation type="submission" date="2020-08" db="EMBL/GenBank/DDBJ databases">
        <title>Plant Genome Project.</title>
        <authorList>
            <person name="Zhang R.-G."/>
        </authorList>
    </citation>
    <scope>NUCLEOTIDE SEQUENCE</scope>
    <source>
        <strain evidence="6">Huo1</strain>
        <tissue evidence="6">Leaf</tissue>
    </source>
</reference>
<keyword evidence="3 4" id="KW-0408">Iron</keyword>
<name>A0A8X8XVE0_SALSN</name>
<dbReference type="InterPro" id="IPR044861">
    <property type="entry name" value="IPNS-like_FE2OG_OXY"/>
</dbReference>
<keyword evidence="7" id="KW-1185">Reference proteome</keyword>
<keyword evidence="4" id="KW-0560">Oxidoreductase</keyword>
<reference evidence="6" key="1">
    <citation type="submission" date="2018-01" db="EMBL/GenBank/DDBJ databases">
        <authorList>
            <person name="Mao J.F."/>
        </authorList>
    </citation>
    <scope>NUCLEOTIDE SEQUENCE</scope>
    <source>
        <strain evidence="6">Huo1</strain>
        <tissue evidence="6">Leaf</tissue>
    </source>
</reference>
<dbReference type="GO" id="GO:0016706">
    <property type="term" value="F:2-oxoglutarate-dependent dioxygenase activity"/>
    <property type="evidence" value="ECO:0007669"/>
    <property type="project" value="UniProtKB-ARBA"/>
</dbReference>
<keyword evidence="2 4" id="KW-0479">Metal-binding</keyword>
<dbReference type="InterPro" id="IPR027443">
    <property type="entry name" value="IPNS-like_sf"/>
</dbReference>
<protein>
    <recommendedName>
        <fullName evidence="5">Fe2OG dioxygenase domain-containing protein</fullName>
    </recommendedName>
</protein>
<dbReference type="Pfam" id="PF03171">
    <property type="entry name" value="2OG-FeII_Oxy"/>
    <property type="match status" value="1"/>
</dbReference>
<accession>A0A8X8XVE0</accession>
<dbReference type="AlphaFoldDB" id="A0A8X8XVE0"/>
<dbReference type="GO" id="GO:0046872">
    <property type="term" value="F:metal ion binding"/>
    <property type="evidence" value="ECO:0007669"/>
    <property type="project" value="UniProtKB-KW"/>
</dbReference>
<sequence>MSEKEETKDVDVSTINLKKGVKNLVETMPKLNKLPSDFILPLERNPLSVNYAQIPIIDISGLNGASETRDSTIGAIASACRDWGIFTITNHGIEEALIEDMMEVVKEFFGLNWRAKMKYASDDVMSPVRYGTSLNTSKKHNLHWRDFFRHYGHPFQDTFHLWPHNPPNYSNVAREYLERVWKMAMKIFEAISEGLGLEKGYIEECLGEGVQILAANYYPPCPEPHKTLGLAAHSDHGALTFLTQNGVDGLQIKHIDQTWYAVHHVPGSFLVNIGDYLEILSNGRYKSVEHRATVNAQRTRISIAVGHGPQLSSFIGPASPLVADNGSAQYGPIKYEDYIKIQQSSTVRGKTALLALKAQQSELI</sequence>
<evidence type="ECO:0000259" key="5">
    <source>
        <dbReference type="PROSITE" id="PS51471"/>
    </source>
</evidence>
<dbReference type="PANTHER" id="PTHR47991">
    <property type="entry name" value="OXOGLUTARATE/IRON-DEPENDENT DIOXYGENASE"/>
    <property type="match status" value="1"/>
</dbReference>
<evidence type="ECO:0000313" key="6">
    <source>
        <dbReference type="EMBL" id="KAG6419529.1"/>
    </source>
</evidence>
<dbReference type="Pfam" id="PF14226">
    <property type="entry name" value="DIOX_N"/>
    <property type="match status" value="1"/>
</dbReference>
<proteinExistence type="inferred from homology"/>
<dbReference type="EMBL" id="PNBA02000007">
    <property type="protein sequence ID" value="KAG6419529.1"/>
    <property type="molecule type" value="Genomic_DNA"/>
</dbReference>
<dbReference type="GO" id="GO:0009805">
    <property type="term" value="P:coumarin biosynthetic process"/>
    <property type="evidence" value="ECO:0007669"/>
    <property type="project" value="UniProtKB-ARBA"/>
</dbReference>
<dbReference type="InterPro" id="IPR050295">
    <property type="entry name" value="Plant_2OG-oxidoreductases"/>
</dbReference>
<evidence type="ECO:0000256" key="1">
    <source>
        <dbReference type="ARBA" id="ARBA00008056"/>
    </source>
</evidence>
<dbReference type="Proteomes" id="UP000298416">
    <property type="component" value="Unassembled WGS sequence"/>
</dbReference>
<evidence type="ECO:0000256" key="2">
    <source>
        <dbReference type="ARBA" id="ARBA00022723"/>
    </source>
</evidence>
<dbReference type="Gene3D" id="2.60.120.330">
    <property type="entry name" value="B-lactam Antibiotic, Isopenicillin N Synthase, Chain"/>
    <property type="match status" value="1"/>
</dbReference>
<comment type="caution">
    <text evidence="6">The sequence shown here is derived from an EMBL/GenBank/DDBJ whole genome shotgun (WGS) entry which is preliminary data.</text>
</comment>
<evidence type="ECO:0000256" key="3">
    <source>
        <dbReference type="ARBA" id="ARBA00023004"/>
    </source>
</evidence>
<feature type="domain" description="Fe2OG dioxygenase" evidence="5">
    <location>
        <begin position="208"/>
        <end position="309"/>
    </location>
</feature>
<dbReference type="SUPFAM" id="SSF51197">
    <property type="entry name" value="Clavaminate synthase-like"/>
    <property type="match status" value="1"/>
</dbReference>
<organism evidence="6">
    <name type="scientific">Salvia splendens</name>
    <name type="common">Scarlet sage</name>
    <dbReference type="NCBI Taxonomy" id="180675"/>
    <lineage>
        <taxon>Eukaryota</taxon>
        <taxon>Viridiplantae</taxon>
        <taxon>Streptophyta</taxon>
        <taxon>Embryophyta</taxon>
        <taxon>Tracheophyta</taxon>
        <taxon>Spermatophyta</taxon>
        <taxon>Magnoliopsida</taxon>
        <taxon>eudicotyledons</taxon>
        <taxon>Gunneridae</taxon>
        <taxon>Pentapetalae</taxon>
        <taxon>asterids</taxon>
        <taxon>lamiids</taxon>
        <taxon>Lamiales</taxon>
        <taxon>Lamiaceae</taxon>
        <taxon>Nepetoideae</taxon>
        <taxon>Mentheae</taxon>
        <taxon>Salviinae</taxon>
        <taxon>Salvia</taxon>
        <taxon>Salvia subgen. Calosphace</taxon>
        <taxon>core Calosphace</taxon>
    </lineage>
</organism>
<evidence type="ECO:0000256" key="4">
    <source>
        <dbReference type="RuleBase" id="RU003682"/>
    </source>
</evidence>
<dbReference type="InterPro" id="IPR005123">
    <property type="entry name" value="Oxoglu/Fe-dep_dioxygenase_dom"/>
</dbReference>
<dbReference type="GO" id="GO:0002238">
    <property type="term" value="P:response to molecule of fungal origin"/>
    <property type="evidence" value="ECO:0007669"/>
    <property type="project" value="UniProtKB-ARBA"/>
</dbReference>
<dbReference type="InterPro" id="IPR026992">
    <property type="entry name" value="DIOX_N"/>
</dbReference>
<evidence type="ECO:0000313" key="7">
    <source>
        <dbReference type="Proteomes" id="UP000298416"/>
    </source>
</evidence>
<dbReference type="PROSITE" id="PS51471">
    <property type="entry name" value="FE2OG_OXY"/>
    <property type="match status" value="1"/>
</dbReference>